<proteinExistence type="inferred from homology"/>
<gene>
    <name evidence="5" type="ORF">ERX29_08415</name>
</gene>
<feature type="domain" description="Nitroreductase" evidence="4">
    <location>
        <begin position="11"/>
        <end position="183"/>
    </location>
</feature>
<evidence type="ECO:0000256" key="2">
    <source>
        <dbReference type="ARBA" id="ARBA00007118"/>
    </source>
</evidence>
<comment type="similarity">
    <text evidence="2">Belongs to the nitroreductase family.</text>
</comment>
<comment type="caution">
    <text evidence="5">The sequence shown here is derived from an EMBL/GenBank/DDBJ whole genome shotgun (WGS) entry which is preliminary data.</text>
</comment>
<dbReference type="RefSeq" id="WP_133444249.1">
    <property type="nucleotide sequence ID" value="NZ_SCWB01000014.1"/>
</dbReference>
<organism evidence="5 6">
    <name type="scientific">Macrococcus lamae</name>
    <dbReference type="NCBI Taxonomy" id="198484"/>
    <lineage>
        <taxon>Bacteria</taxon>
        <taxon>Bacillati</taxon>
        <taxon>Bacillota</taxon>
        <taxon>Bacilli</taxon>
        <taxon>Bacillales</taxon>
        <taxon>Staphylococcaceae</taxon>
        <taxon>Macrococcus</taxon>
    </lineage>
</organism>
<keyword evidence="6" id="KW-1185">Reference proteome</keyword>
<evidence type="ECO:0000313" key="5">
    <source>
        <dbReference type="EMBL" id="TDM07458.1"/>
    </source>
</evidence>
<evidence type="ECO:0000256" key="1">
    <source>
        <dbReference type="ARBA" id="ARBA00001917"/>
    </source>
</evidence>
<reference evidence="5 6" key="1">
    <citation type="submission" date="2019-01" db="EMBL/GenBank/DDBJ databases">
        <title>Draft genome sequences of the type strains of six Macrococcus species.</title>
        <authorList>
            <person name="Mazhar S."/>
            <person name="Altermann E."/>
            <person name="Hill C."/>
            <person name="Mcauliffe O."/>
        </authorList>
    </citation>
    <scope>NUCLEOTIDE SEQUENCE [LARGE SCALE GENOMIC DNA]</scope>
    <source>
        <strain evidence="5 6">CCM4815</strain>
    </source>
</reference>
<comment type="cofactor">
    <cofactor evidence="1">
        <name>FMN</name>
        <dbReference type="ChEBI" id="CHEBI:58210"/>
    </cofactor>
</comment>
<dbReference type="GO" id="GO:0016491">
    <property type="term" value="F:oxidoreductase activity"/>
    <property type="evidence" value="ECO:0007669"/>
    <property type="project" value="UniProtKB-KW"/>
</dbReference>
<name>A0A4R6BTI6_9STAP</name>
<sequence>MIQTHTDIFFDRRSVKEYDPEFKLAQEQLSELIRQANQAPSAWNLQHWKYLVIHSDGAKEKLLPLAFYQQQIMDSSATVIILADREGHKQAEPIFSQDVAEGRMTEEIKELLTKQVDSAYAKPEYRFESGVLNASLAAMQLMNAATLAGLGTCPIGGFKRTELIKQFNIEERYLPLMLITIGKTLKEPRETSRLTVEETATFL</sequence>
<dbReference type="PANTHER" id="PTHR43673">
    <property type="entry name" value="NAD(P)H NITROREDUCTASE YDGI-RELATED"/>
    <property type="match status" value="1"/>
</dbReference>
<dbReference type="PANTHER" id="PTHR43673:SF3">
    <property type="entry name" value="NAD(P)H NITROREDUCTASE YODC-RELATED"/>
    <property type="match status" value="1"/>
</dbReference>
<dbReference type="Gene3D" id="3.40.109.10">
    <property type="entry name" value="NADH Oxidase"/>
    <property type="match status" value="1"/>
</dbReference>
<dbReference type="AlphaFoldDB" id="A0A4R6BTI6"/>
<evidence type="ECO:0000259" key="4">
    <source>
        <dbReference type="Pfam" id="PF00881"/>
    </source>
</evidence>
<evidence type="ECO:0000313" key="6">
    <source>
        <dbReference type="Proteomes" id="UP000294802"/>
    </source>
</evidence>
<dbReference type="InterPro" id="IPR029479">
    <property type="entry name" value="Nitroreductase"/>
</dbReference>
<dbReference type="SUPFAM" id="SSF55469">
    <property type="entry name" value="FMN-dependent nitroreductase-like"/>
    <property type="match status" value="1"/>
</dbReference>
<dbReference type="Pfam" id="PF00881">
    <property type="entry name" value="Nitroreductase"/>
    <property type="match status" value="1"/>
</dbReference>
<keyword evidence="3" id="KW-0560">Oxidoreductase</keyword>
<protein>
    <submittedName>
        <fullName evidence="5">Nitroreductase family protein</fullName>
    </submittedName>
</protein>
<accession>A0A4R6BTI6</accession>
<dbReference type="EMBL" id="SCWB01000014">
    <property type="protein sequence ID" value="TDM07458.1"/>
    <property type="molecule type" value="Genomic_DNA"/>
</dbReference>
<dbReference type="OrthoDB" id="9782629at2"/>
<dbReference type="CDD" id="cd02137">
    <property type="entry name" value="MhqN-like"/>
    <property type="match status" value="1"/>
</dbReference>
<evidence type="ECO:0000256" key="3">
    <source>
        <dbReference type="ARBA" id="ARBA00023002"/>
    </source>
</evidence>
<dbReference type="Proteomes" id="UP000294802">
    <property type="component" value="Unassembled WGS sequence"/>
</dbReference>
<dbReference type="InterPro" id="IPR000415">
    <property type="entry name" value="Nitroreductase-like"/>
</dbReference>